<name>A0A6L2MT22_TANCI</name>
<gene>
    <name evidence="3" type="ORF">Tci_047503</name>
</gene>
<sequence>MAQHVIPAAQLVPKYHSIGRCNNYVLLKSISCSPEYKIIGHILLDHPLSYAITVTADVSAVYLQQFWRTFSKVLVKIETVKAFMNRVGYQGVVDKVSAFYTKNLAQPWQTMFKKEVIQYPRFNKLIIADLMKKFLEIPQRIEEDYHSIKNDISLVSVYTTGDVCVRGMLIPNEFLIEEIRATNDFKEYEMVFMNVDVSMNQPQPLVSTQGTYRSTRSAYRTPTLTASPQGRKRKQSVGETRDDRERDAIAEATFLSLTLHKTTLVAEAEENIDKFQEKLDEDEIEKMVEGEEDKNLMQVHLLILCLMIIKKDEEVEKEKEDVDIEKEKTVDENVEKMDEVVKEKVVVDNVTRSMEIRKEKKQTLIPSPTRSLRDISTSEKTASEELTTTDREATPVNISDMVSKEFATHRPKMIENLFQKHMQNITLNPYPTTSSSTARKSSADLQQQLYLIMTSKPQDQAVDPEI</sequence>
<reference evidence="3" key="1">
    <citation type="journal article" date="2019" name="Sci. Rep.">
        <title>Draft genome of Tanacetum cinerariifolium, the natural source of mosquito coil.</title>
        <authorList>
            <person name="Yamashiro T."/>
            <person name="Shiraishi A."/>
            <person name="Satake H."/>
            <person name="Nakayama K."/>
        </authorList>
    </citation>
    <scope>NUCLEOTIDE SEQUENCE</scope>
</reference>
<feature type="coiled-coil region" evidence="1">
    <location>
        <begin position="265"/>
        <end position="328"/>
    </location>
</feature>
<proteinExistence type="predicted"/>
<feature type="compositionally biased region" description="Polar residues" evidence="2">
    <location>
        <begin position="217"/>
        <end position="228"/>
    </location>
</feature>
<protein>
    <submittedName>
        <fullName evidence="3">Uncharacterized protein</fullName>
    </submittedName>
</protein>
<feature type="region of interest" description="Disordered" evidence="2">
    <location>
        <begin position="361"/>
        <end position="387"/>
    </location>
</feature>
<accession>A0A6L2MT22</accession>
<dbReference type="EMBL" id="BKCJ010007098">
    <property type="protein sequence ID" value="GEU75525.1"/>
    <property type="molecule type" value="Genomic_DNA"/>
</dbReference>
<evidence type="ECO:0000256" key="2">
    <source>
        <dbReference type="SAM" id="MobiDB-lite"/>
    </source>
</evidence>
<comment type="caution">
    <text evidence="3">The sequence shown here is derived from an EMBL/GenBank/DDBJ whole genome shotgun (WGS) entry which is preliminary data.</text>
</comment>
<evidence type="ECO:0000313" key="3">
    <source>
        <dbReference type="EMBL" id="GEU75525.1"/>
    </source>
</evidence>
<keyword evidence="1" id="KW-0175">Coiled coil</keyword>
<feature type="region of interest" description="Disordered" evidence="2">
    <location>
        <begin position="217"/>
        <end position="245"/>
    </location>
</feature>
<feature type="compositionally biased region" description="Basic and acidic residues" evidence="2">
    <location>
        <begin position="371"/>
        <end position="387"/>
    </location>
</feature>
<dbReference type="AlphaFoldDB" id="A0A6L2MT22"/>
<organism evidence="3">
    <name type="scientific">Tanacetum cinerariifolium</name>
    <name type="common">Dalmatian daisy</name>
    <name type="synonym">Chrysanthemum cinerariifolium</name>
    <dbReference type="NCBI Taxonomy" id="118510"/>
    <lineage>
        <taxon>Eukaryota</taxon>
        <taxon>Viridiplantae</taxon>
        <taxon>Streptophyta</taxon>
        <taxon>Embryophyta</taxon>
        <taxon>Tracheophyta</taxon>
        <taxon>Spermatophyta</taxon>
        <taxon>Magnoliopsida</taxon>
        <taxon>eudicotyledons</taxon>
        <taxon>Gunneridae</taxon>
        <taxon>Pentapetalae</taxon>
        <taxon>asterids</taxon>
        <taxon>campanulids</taxon>
        <taxon>Asterales</taxon>
        <taxon>Asteraceae</taxon>
        <taxon>Asteroideae</taxon>
        <taxon>Anthemideae</taxon>
        <taxon>Anthemidinae</taxon>
        <taxon>Tanacetum</taxon>
    </lineage>
</organism>
<evidence type="ECO:0000256" key="1">
    <source>
        <dbReference type="SAM" id="Coils"/>
    </source>
</evidence>